<dbReference type="OrthoDB" id="337038at2759"/>
<accession>A0A815K2G9</accession>
<evidence type="ECO:0000313" key="5">
    <source>
        <dbReference type="EMBL" id="CAF1389997.1"/>
    </source>
</evidence>
<keyword evidence="3" id="KW-0472">Membrane</keyword>
<dbReference type="GO" id="GO:0005576">
    <property type="term" value="C:extracellular region"/>
    <property type="evidence" value="ECO:0007669"/>
    <property type="project" value="InterPro"/>
</dbReference>
<dbReference type="Gene3D" id="3.50.4.10">
    <property type="entry name" value="Hepatocyte Growth Factor"/>
    <property type="match status" value="2"/>
</dbReference>
<organism evidence="5 6">
    <name type="scientific">Adineta steineri</name>
    <dbReference type="NCBI Taxonomy" id="433720"/>
    <lineage>
        <taxon>Eukaryota</taxon>
        <taxon>Metazoa</taxon>
        <taxon>Spiralia</taxon>
        <taxon>Gnathifera</taxon>
        <taxon>Rotifera</taxon>
        <taxon>Eurotatoria</taxon>
        <taxon>Bdelloidea</taxon>
        <taxon>Adinetida</taxon>
        <taxon>Adinetidae</taxon>
        <taxon>Adineta</taxon>
    </lineage>
</organism>
<gene>
    <name evidence="5" type="ORF">QVE165_LOCUS36156</name>
</gene>
<sequence length="388" mass="43266">MIQIKLAETVRILSCIYIITILFSINTAQSYSLEDFDNRYEQRDASISYLRQLLKRLRLNNDDNLQWRKRTDATPKCKEILSGMGYRGEVGSVIDNLATYRDCMNVCENDSKCYGWSYRNSTKSCWLQTSLRTLYGDGLKNGGSCLGPAAKETHCQEVLSGCYYSGTNNGPAIKQVATYQDCMSQCDASATCMAWQYRASSKICQLLTTIQYNTTDGQYVTGSCIKQQAPYPSISLDTYRQQALDEHNLLRKKHCVPPLTLDPALNDIAQTYAQHSADTHIFAHSGNKFNGQWMGENIFAMSGGSLLYNKGASPVDAWYNEIQSYNWSNPGSNAMSYGHFTQVVWKGTTNLGIGRAVTSDNSTMYVVGNYFPGGNMGGAYVQNVLPLC</sequence>
<dbReference type="SMART" id="SM00198">
    <property type="entry name" value="SCP"/>
    <property type="match status" value="1"/>
</dbReference>
<name>A0A815K2G9_9BILA</name>
<dbReference type="SMART" id="SM00223">
    <property type="entry name" value="APPLE"/>
    <property type="match status" value="2"/>
</dbReference>
<dbReference type="PRINTS" id="PR00837">
    <property type="entry name" value="V5TPXLIKE"/>
</dbReference>
<protein>
    <recommendedName>
        <fullName evidence="4">Apple domain-containing protein</fullName>
    </recommendedName>
</protein>
<dbReference type="PROSITE" id="PS01009">
    <property type="entry name" value="CRISP_1"/>
    <property type="match status" value="1"/>
</dbReference>
<keyword evidence="6" id="KW-1185">Reference proteome</keyword>
<dbReference type="Pfam" id="PF00188">
    <property type="entry name" value="CAP"/>
    <property type="match status" value="1"/>
</dbReference>
<dbReference type="PROSITE" id="PS50948">
    <property type="entry name" value="PAN"/>
    <property type="match status" value="2"/>
</dbReference>
<evidence type="ECO:0000259" key="4">
    <source>
        <dbReference type="PROSITE" id="PS50948"/>
    </source>
</evidence>
<dbReference type="CDD" id="cd05382">
    <property type="entry name" value="CAP_GAPR1-like"/>
    <property type="match status" value="1"/>
</dbReference>
<evidence type="ECO:0000256" key="2">
    <source>
        <dbReference type="ARBA" id="ARBA00023157"/>
    </source>
</evidence>
<dbReference type="Proteomes" id="UP000663832">
    <property type="component" value="Unassembled WGS sequence"/>
</dbReference>
<dbReference type="Pfam" id="PF14295">
    <property type="entry name" value="PAN_4"/>
    <property type="match status" value="1"/>
</dbReference>
<evidence type="ECO:0000256" key="1">
    <source>
        <dbReference type="ARBA" id="ARBA00022737"/>
    </source>
</evidence>
<dbReference type="Pfam" id="PF00024">
    <property type="entry name" value="PAN_1"/>
    <property type="match status" value="1"/>
</dbReference>
<dbReference type="InterPro" id="IPR000177">
    <property type="entry name" value="Apple"/>
</dbReference>
<dbReference type="InterPro" id="IPR034113">
    <property type="entry name" value="SCP_GAPR1-like"/>
</dbReference>
<keyword evidence="3" id="KW-1133">Transmembrane helix</keyword>
<dbReference type="AlphaFoldDB" id="A0A815K2G9"/>
<reference evidence="5" key="1">
    <citation type="submission" date="2021-02" db="EMBL/GenBank/DDBJ databases">
        <authorList>
            <person name="Nowell W R."/>
        </authorList>
    </citation>
    <scope>NUCLEOTIDE SEQUENCE</scope>
</reference>
<dbReference type="InterPro" id="IPR018244">
    <property type="entry name" value="Allrgn_V5/Tpx1_CS"/>
</dbReference>
<keyword evidence="3" id="KW-0812">Transmembrane</keyword>
<keyword evidence="1" id="KW-0677">Repeat</keyword>
<dbReference type="InterPro" id="IPR035940">
    <property type="entry name" value="CAP_sf"/>
</dbReference>
<dbReference type="PANTHER" id="PTHR10334">
    <property type="entry name" value="CYSTEINE-RICH SECRETORY PROTEIN-RELATED"/>
    <property type="match status" value="1"/>
</dbReference>
<evidence type="ECO:0000256" key="3">
    <source>
        <dbReference type="SAM" id="Phobius"/>
    </source>
</evidence>
<dbReference type="EMBL" id="CAJNOM010000359">
    <property type="protein sequence ID" value="CAF1389997.1"/>
    <property type="molecule type" value="Genomic_DNA"/>
</dbReference>
<keyword evidence="2" id="KW-1015">Disulfide bond</keyword>
<feature type="domain" description="Apple" evidence="4">
    <location>
        <begin position="155"/>
        <end position="224"/>
    </location>
</feature>
<dbReference type="FunFam" id="3.40.33.10:FF:000002">
    <property type="entry name" value="Golgi-associated plant pathogenesis-related protein 1"/>
    <property type="match status" value="1"/>
</dbReference>
<dbReference type="SUPFAM" id="SSF57414">
    <property type="entry name" value="Hairpin loop containing domain-like"/>
    <property type="match status" value="2"/>
</dbReference>
<proteinExistence type="predicted"/>
<comment type="caution">
    <text evidence="5">The sequence shown here is derived from an EMBL/GenBank/DDBJ whole genome shotgun (WGS) entry which is preliminary data.</text>
</comment>
<dbReference type="Gene3D" id="3.40.33.10">
    <property type="entry name" value="CAP"/>
    <property type="match status" value="1"/>
</dbReference>
<dbReference type="GO" id="GO:0006508">
    <property type="term" value="P:proteolysis"/>
    <property type="evidence" value="ECO:0007669"/>
    <property type="project" value="InterPro"/>
</dbReference>
<evidence type="ECO:0000313" key="6">
    <source>
        <dbReference type="Proteomes" id="UP000663832"/>
    </source>
</evidence>
<feature type="domain" description="Apple" evidence="4">
    <location>
        <begin position="77"/>
        <end position="145"/>
    </location>
</feature>
<dbReference type="InterPro" id="IPR001283">
    <property type="entry name" value="CRISP-related"/>
</dbReference>
<feature type="transmembrane region" description="Helical" evidence="3">
    <location>
        <begin position="12"/>
        <end position="33"/>
    </location>
</feature>
<dbReference type="SUPFAM" id="SSF55797">
    <property type="entry name" value="PR-1-like"/>
    <property type="match status" value="1"/>
</dbReference>
<dbReference type="InterPro" id="IPR003609">
    <property type="entry name" value="Pan_app"/>
</dbReference>
<dbReference type="InterPro" id="IPR014044">
    <property type="entry name" value="CAP_dom"/>
</dbReference>